<dbReference type="SUPFAM" id="SSF52402">
    <property type="entry name" value="Adenine nucleotide alpha hydrolases-like"/>
    <property type="match status" value="1"/>
</dbReference>
<keyword evidence="3 8" id="KW-0436">Ligase</keyword>
<keyword evidence="11" id="KW-1185">Reference proteome</keyword>
<dbReference type="InterPro" id="IPR011063">
    <property type="entry name" value="TilS/TtcA_N"/>
</dbReference>
<comment type="subcellular location">
    <subcellularLocation>
        <location evidence="1 8">Cytoplasm</location>
    </subcellularLocation>
</comment>
<dbReference type="Pfam" id="PF11734">
    <property type="entry name" value="TilS_C"/>
    <property type="match status" value="1"/>
</dbReference>
<sequence length="434" mass="48232">MNDLAGFCRELAEQAPEGPLLLALSGGLDSSLLLHLMIRAGFGPRLSVVHVDHQLQADSHQWSRFCQSLAENHGVPFFIRQVRVDSSEGLEAGAREARYGVLLPLATELGATLVTAHHRSDQAETLLLRLLRGAGVQGLSAMRALTLRDGVVIWRPLLSLDRHLLKRWADDEQLRWLDDPSNQDLGLRRNLLRHRVMPQLRQQWQGADATLARAADHMAEAAGLLEEIALSDAASLGVSGRKLPLSELHRLSPSRQRNLFRWWLQANGATAPSQAVLAELLAMQQAADDSQARVEWGCWGVRLYRGALYLSERNGFAPWSGTALWQDGNAPPALPNWRWSRTDEEGAVPVLRPAGDLVLKGLGGASKIQRNGMHQQVKELWRAAGVPPWHRKQWPLLYRDNDLVSVPQVGLAEGEDARACEQWYLIPEINAERG</sequence>
<dbReference type="GO" id="GO:0032267">
    <property type="term" value="F:tRNA(Ile)-lysidine synthase activity"/>
    <property type="evidence" value="ECO:0007669"/>
    <property type="project" value="UniProtKB-EC"/>
</dbReference>
<proteinExistence type="inferred from homology"/>
<evidence type="ECO:0000259" key="9">
    <source>
        <dbReference type="SMART" id="SM00977"/>
    </source>
</evidence>
<dbReference type="Gene3D" id="3.40.50.620">
    <property type="entry name" value="HUPs"/>
    <property type="match status" value="1"/>
</dbReference>
<dbReference type="NCBIfam" id="TIGR02433">
    <property type="entry name" value="lysidine_TilS_C"/>
    <property type="match status" value="1"/>
</dbReference>
<dbReference type="InterPro" id="IPR012795">
    <property type="entry name" value="tRNA_Ile_lys_synt_N"/>
</dbReference>
<keyword evidence="5 8" id="KW-0547">Nucleotide-binding</keyword>
<dbReference type="Pfam" id="PF09179">
    <property type="entry name" value="TilS"/>
    <property type="match status" value="1"/>
</dbReference>
<dbReference type="GO" id="GO:0005524">
    <property type="term" value="F:ATP binding"/>
    <property type="evidence" value="ECO:0007669"/>
    <property type="project" value="UniProtKB-UniRule"/>
</dbReference>
<dbReference type="EC" id="6.3.4.19" evidence="8"/>
<dbReference type="EMBL" id="WIRE01000001">
    <property type="protein sequence ID" value="MQX54152.1"/>
    <property type="molecule type" value="Genomic_DNA"/>
</dbReference>
<name>A0A6N7LUY4_9GAMM</name>
<dbReference type="Pfam" id="PF01171">
    <property type="entry name" value="ATP_bind_3"/>
    <property type="match status" value="1"/>
</dbReference>
<dbReference type="PANTHER" id="PTHR43033">
    <property type="entry name" value="TRNA(ILE)-LYSIDINE SYNTHASE-RELATED"/>
    <property type="match status" value="1"/>
</dbReference>
<comment type="similarity">
    <text evidence="8">Belongs to the tRNA(Ile)-lysidine synthase family.</text>
</comment>
<gene>
    <name evidence="8 10" type="primary">tilS</name>
    <name evidence="10" type="ORF">GFN93_12925</name>
</gene>
<dbReference type="CDD" id="cd01992">
    <property type="entry name" value="TilS_N"/>
    <property type="match status" value="1"/>
</dbReference>
<evidence type="ECO:0000256" key="3">
    <source>
        <dbReference type="ARBA" id="ARBA00022598"/>
    </source>
</evidence>
<evidence type="ECO:0000256" key="7">
    <source>
        <dbReference type="ARBA" id="ARBA00048539"/>
    </source>
</evidence>
<comment type="domain">
    <text evidence="8">The N-terminal region contains the highly conserved SGGXDS motif, predicted to be a P-loop motif involved in ATP binding.</text>
</comment>
<evidence type="ECO:0000313" key="11">
    <source>
        <dbReference type="Proteomes" id="UP000469421"/>
    </source>
</evidence>
<comment type="caution">
    <text evidence="10">The sequence shown here is derived from an EMBL/GenBank/DDBJ whole genome shotgun (WGS) entry which is preliminary data.</text>
</comment>
<dbReference type="PANTHER" id="PTHR43033:SF1">
    <property type="entry name" value="TRNA(ILE)-LYSIDINE SYNTHASE-RELATED"/>
    <property type="match status" value="1"/>
</dbReference>
<dbReference type="InterPro" id="IPR015262">
    <property type="entry name" value="tRNA_Ile_lys_synt_subst-bd"/>
</dbReference>
<keyword evidence="4 8" id="KW-0819">tRNA processing</keyword>
<comment type="catalytic activity">
    <reaction evidence="7 8">
        <text>cytidine(34) in tRNA(Ile2) + L-lysine + ATP = lysidine(34) in tRNA(Ile2) + AMP + diphosphate + H(+)</text>
        <dbReference type="Rhea" id="RHEA:43744"/>
        <dbReference type="Rhea" id="RHEA-COMP:10625"/>
        <dbReference type="Rhea" id="RHEA-COMP:10670"/>
        <dbReference type="ChEBI" id="CHEBI:15378"/>
        <dbReference type="ChEBI" id="CHEBI:30616"/>
        <dbReference type="ChEBI" id="CHEBI:32551"/>
        <dbReference type="ChEBI" id="CHEBI:33019"/>
        <dbReference type="ChEBI" id="CHEBI:82748"/>
        <dbReference type="ChEBI" id="CHEBI:83665"/>
        <dbReference type="ChEBI" id="CHEBI:456215"/>
        <dbReference type="EC" id="6.3.4.19"/>
    </reaction>
</comment>
<evidence type="ECO:0000256" key="2">
    <source>
        <dbReference type="ARBA" id="ARBA00022490"/>
    </source>
</evidence>
<feature type="domain" description="Lysidine-tRNA(Ile) synthetase C-terminal" evidence="9">
    <location>
        <begin position="357"/>
        <end position="425"/>
    </location>
</feature>
<evidence type="ECO:0000256" key="1">
    <source>
        <dbReference type="ARBA" id="ARBA00004496"/>
    </source>
</evidence>
<organism evidence="10 11">
    <name type="scientific">Alcanivorax sediminis</name>
    <dbReference type="NCBI Taxonomy" id="2663008"/>
    <lineage>
        <taxon>Bacteria</taxon>
        <taxon>Pseudomonadati</taxon>
        <taxon>Pseudomonadota</taxon>
        <taxon>Gammaproteobacteria</taxon>
        <taxon>Oceanospirillales</taxon>
        <taxon>Alcanivoracaceae</taxon>
        <taxon>Alcanivorax</taxon>
    </lineage>
</organism>
<evidence type="ECO:0000256" key="5">
    <source>
        <dbReference type="ARBA" id="ARBA00022741"/>
    </source>
</evidence>
<evidence type="ECO:0000256" key="6">
    <source>
        <dbReference type="ARBA" id="ARBA00022840"/>
    </source>
</evidence>
<dbReference type="GO" id="GO:0006400">
    <property type="term" value="P:tRNA modification"/>
    <property type="evidence" value="ECO:0007669"/>
    <property type="project" value="UniProtKB-UniRule"/>
</dbReference>
<keyword evidence="6 8" id="KW-0067">ATP-binding</keyword>
<dbReference type="SMART" id="SM00977">
    <property type="entry name" value="TilS_C"/>
    <property type="match status" value="1"/>
</dbReference>
<dbReference type="InterPro" id="IPR014729">
    <property type="entry name" value="Rossmann-like_a/b/a_fold"/>
</dbReference>
<feature type="binding site" evidence="8">
    <location>
        <begin position="25"/>
        <end position="30"/>
    </location>
    <ligand>
        <name>ATP</name>
        <dbReference type="ChEBI" id="CHEBI:30616"/>
    </ligand>
</feature>
<dbReference type="Proteomes" id="UP000469421">
    <property type="component" value="Unassembled WGS sequence"/>
</dbReference>
<dbReference type="InterPro" id="IPR012796">
    <property type="entry name" value="Lysidine-tRNA-synth_C"/>
</dbReference>
<evidence type="ECO:0000256" key="4">
    <source>
        <dbReference type="ARBA" id="ARBA00022694"/>
    </source>
</evidence>
<dbReference type="HAMAP" id="MF_01161">
    <property type="entry name" value="tRNA_Ile_lys_synt"/>
    <property type="match status" value="1"/>
</dbReference>
<keyword evidence="2 8" id="KW-0963">Cytoplasm</keyword>
<dbReference type="GO" id="GO:0005737">
    <property type="term" value="C:cytoplasm"/>
    <property type="evidence" value="ECO:0007669"/>
    <property type="project" value="UniProtKB-SubCell"/>
</dbReference>
<dbReference type="NCBIfam" id="TIGR02432">
    <property type="entry name" value="lysidine_TilS_N"/>
    <property type="match status" value="1"/>
</dbReference>
<protein>
    <recommendedName>
        <fullName evidence="8">tRNA(Ile)-lysidine synthase</fullName>
        <ecNumber evidence="8">6.3.4.19</ecNumber>
    </recommendedName>
    <alternativeName>
        <fullName evidence="8">tRNA(Ile)-2-lysyl-cytidine synthase</fullName>
    </alternativeName>
    <alternativeName>
        <fullName evidence="8">tRNA(Ile)-lysidine synthetase</fullName>
    </alternativeName>
</protein>
<evidence type="ECO:0000313" key="10">
    <source>
        <dbReference type="EMBL" id="MQX54152.1"/>
    </source>
</evidence>
<dbReference type="SUPFAM" id="SSF82829">
    <property type="entry name" value="MesJ substrate recognition domain-like"/>
    <property type="match status" value="1"/>
</dbReference>
<dbReference type="RefSeq" id="WP_153501453.1">
    <property type="nucleotide sequence ID" value="NZ_WIRE01000001.1"/>
</dbReference>
<dbReference type="SUPFAM" id="SSF56037">
    <property type="entry name" value="PheT/TilS domain"/>
    <property type="match status" value="1"/>
</dbReference>
<reference evidence="10 11" key="1">
    <citation type="submission" date="2019-10" db="EMBL/GenBank/DDBJ databases">
        <title>Alcanivorax sp.PA15-N-34 draft genome sequence.</title>
        <authorList>
            <person name="Liao X."/>
            <person name="Shao Z."/>
        </authorList>
    </citation>
    <scope>NUCLEOTIDE SEQUENCE [LARGE SCALE GENOMIC DNA]</scope>
    <source>
        <strain evidence="10 11">PA15-N-34</strain>
    </source>
</reference>
<accession>A0A6N7LUY4</accession>
<comment type="function">
    <text evidence="8">Ligates lysine onto the cytidine present at position 34 of the AUA codon-specific tRNA(Ile) that contains the anticodon CAU, in an ATP-dependent manner. Cytidine is converted to lysidine, thus changing the amino acid specificity of the tRNA from methionine to isoleucine.</text>
</comment>
<dbReference type="InterPro" id="IPR012094">
    <property type="entry name" value="tRNA_Ile_lys_synt"/>
</dbReference>
<dbReference type="Gene3D" id="1.20.59.20">
    <property type="match status" value="1"/>
</dbReference>
<evidence type="ECO:0000256" key="8">
    <source>
        <dbReference type="HAMAP-Rule" id="MF_01161"/>
    </source>
</evidence>
<dbReference type="AlphaFoldDB" id="A0A6N7LUY4"/>